<dbReference type="STRING" id="869754.A0A1A0H6K2"/>
<dbReference type="InterPro" id="IPR003121">
    <property type="entry name" value="SWIB_MDM2_domain"/>
</dbReference>
<dbReference type="PROSITE" id="PS51998">
    <property type="entry name" value="DEK_C"/>
    <property type="match status" value="1"/>
</dbReference>
<protein>
    <submittedName>
        <fullName evidence="4">SWIB-domain-containing protein</fullName>
    </submittedName>
</protein>
<accession>A0A1A0H6K2</accession>
<dbReference type="GeneID" id="30028085"/>
<feature type="compositionally biased region" description="Basic and acidic residues" evidence="1">
    <location>
        <begin position="216"/>
        <end position="228"/>
    </location>
</feature>
<gene>
    <name evidence="4" type="ORF">METBIDRAFT_218087</name>
</gene>
<feature type="region of interest" description="Disordered" evidence="1">
    <location>
        <begin position="88"/>
        <end position="121"/>
    </location>
</feature>
<dbReference type="Gene3D" id="1.10.245.10">
    <property type="entry name" value="SWIB/MDM2 domain"/>
    <property type="match status" value="1"/>
</dbReference>
<dbReference type="EMBL" id="LXTC01000006">
    <property type="protein sequence ID" value="OBA19661.1"/>
    <property type="molecule type" value="Genomic_DNA"/>
</dbReference>
<feature type="region of interest" description="Disordered" evidence="1">
    <location>
        <begin position="216"/>
        <end position="255"/>
    </location>
</feature>
<evidence type="ECO:0000259" key="3">
    <source>
        <dbReference type="PROSITE" id="PS51998"/>
    </source>
</evidence>
<keyword evidence="5" id="KW-1185">Reference proteome</keyword>
<name>A0A1A0H6K2_9ASCO</name>
<feature type="domain" description="DM2" evidence="2">
    <location>
        <begin position="120"/>
        <end position="197"/>
    </location>
</feature>
<dbReference type="Pfam" id="PF08766">
    <property type="entry name" value="DEK_C"/>
    <property type="match status" value="1"/>
</dbReference>
<dbReference type="SUPFAM" id="SSF47592">
    <property type="entry name" value="SWIB/MDM2 domain"/>
    <property type="match status" value="1"/>
</dbReference>
<dbReference type="SUPFAM" id="SSF109715">
    <property type="entry name" value="DEK C-terminal domain"/>
    <property type="match status" value="1"/>
</dbReference>
<evidence type="ECO:0000256" key="1">
    <source>
        <dbReference type="SAM" id="MobiDB-lite"/>
    </source>
</evidence>
<dbReference type="AlphaFoldDB" id="A0A1A0H6K2"/>
<evidence type="ECO:0000313" key="5">
    <source>
        <dbReference type="Proteomes" id="UP000092555"/>
    </source>
</evidence>
<feature type="compositionally biased region" description="Acidic residues" evidence="1">
    <location>
        <begin position="246"/>
        <end position="255"/>
    </location>
</feature>
<sequence>MTQTFDASDYQEMIDAILSAADLDKISIKRIRNAILELFDVDLMPHKEKVNELILNRYYKLADERANPQPNQEDLENQDHLMALRLQKEGQKHDTRRGRSAVSKVSKPRKTGARTAPNNGFNADLLLSPQLQEVIGSARMSRPQVVKQMWVYIRAHDLQNASDKRQILCDEKLTKIFKKNTVTMFEMNKLLSKHLYKEDELTSNCSLSIAGLIENEEKKPPKLSEENSRSLSPDTTVKREKQACDDASEISEVED</sequence>
<dbReference type="Gene3D" id="1.10.10.60">
    <property type="entry name" value="Homeodomain-like"/>
    <property type="match status" value="1"/>
</dbReference>
<dbReference type="PANTHER" id="PTHR13844">
    <property type="entry name" value="SWI/SNF-RELATED MATRIX-ASSOCIATED ACTIN-DEPENDENT REGULATOR OF CHROMATIN SUBFAMILY D"/>
    <property type="match status" value="1"/>
</dbReference>
<proteinExistence type="predicted"/>
<comment type="caution">
    <text evidence="4">The sequence shown here is derived from an EMBL/GenBank/DDBJ whole genome shotgun (WGS) entry which is preliminary data.</text>
</comment>
<dbReference type="Pfam" id="PF02201">
    <property type="entry name" value="SWIB"/>
    <property type="match status" value="1"/>
</dbReference>
<dbReference type="InterPro" id="IPR036885">
    <property type="entry name" value="SWIB_MDM2_dom_sf"/>
</dbReference>
<feature type="domain" description="DEK-C" evidence="3">
    <location>
        <begin position="4"/>
        <end position="59"/>
    </location>
</feature>
<dbReference type="SMART" id="SM00151">
    <property type="entry name" value="SWIB"/>
    <property type="match status" value="1"/>
</dbReference>
<dbReference type="InterPro" id="IPR014876">
    <property type="entry name" value="DEK_C"/>
</dbReference>
<dbReference type="Proteomes" id="UP000092555">
    <property type="component" value="Unassembled WGS sequence"/>
</dbReference>
<dbReference type="OrthoDB" id="10251073at2759"/>
<dbReference type="RefSeq" id="XP_018710189.1">
    <property type="nucleotide sequence ID" value="XM_018855109.1"/>
</dbReference>
<evidence type="ECO:0000313" key="4">
    <source>
        <dbReference type="EMBL" id="OBA19661.1"/>
    </source>
</evidence>
<dbReference type="InterPro" id="IPR019835">
    <property type="entry name" value="SWIB_domain"/>
</dbReference>
<evidence type="ECO:0000259" key="2">
    <source>
        <dbReference type="PROSITE" id="PS51925"/>
    </source>
</evidence>
<reference evidence="4 5" key="1">
    <citation type="submission" date="2016-05" db="EMBL/GenBank/DDBJ databases">
        <title>Comparative genomics of biotechnologically important yeasts.</title>
        <authorList>
            <consortium name="DOE Joint Genome Institute"/>
            <person name="Riley R."/>
            <person name="Haridas S."/>
            <person name="Wolfe K.H."/>
            <person name="Lopes M.R."/>
            <person name="Hittinger C.T."/>
            <person name="Goker M."/>
            <person name="Salamov A."/>
            <person name="Wisecaver J."/>
            <person name="Long T.M."/>
            <person name="Aerts A.L."/>
            <person name="Barry K."/>
            <person name="Choi C."/>
            <person name="Clum A."/>
            <person name="Coughlan A.Y."/>
            <person name="Deshpande S."/>
            <person name="Douglass A.P."/>
            <person name="Hanson S.J."/>
            <person name="Klenk H.-P."/>
            <person name="LaButti K."/>
            <person name="Lapidus A."/>
            <person name="Lindquist E."/>
            <person name="Lipzen A."/>
            <person name="Meier-kolthoff J.P."/>
            <person name="Ohm R.A."/>
            <person name="Otillar R.P."/>
            <person name="Pangilinan J."/>
            <person name="Peng Y."/>
            <person name="Rokas A."/>
            <person name="Rosa C.A."/>
            <person name="Scheuner C."/>
            <person name="Sibirny A.A."/>
            <person name="Slot J.C."/>
            <person name="Stielow J.B."/>
            <person name="Sun H."/>
            <person name="Kurtzman C.P."/>
            <person name="Blackwell M."/>
            <person name="Grigoriev I.V."/>
            <person name="Jeffries T.W."/>
        </authorList>
    </citation>
    <scope>NUCLEOTIDE SEQUENCE [LARGE SCALE GENOMIC DNA]</scope>
    <source>
        <strain evidence="4 5">NRRL YB-4993</strain>
    </source>
</reference>
<dbReference type="PROSITE" id="PS51925">
    <property type="entry name" value="SWIB_MDM2"/>
    <property type="match status" value="1"/>
</dbReference>
<dbReference type="CDD" id="cd10567">
    <property type="entry name" value="SWIB-MDM2_like"/>
    <property type="match status" value="1"/>
</dbReference>
<organism evidence="4 5">
    <name type="scientific">Metschnikowia bicuspidata var. bicuspidata NRRL YB-4993</name>
    <dbReference type="NCBI Taxonomy" id="869754"/>
    <lineage>
        <taxon>Eukaryota</taxon>
        <taxon>Fungi</taxon>
        <taxon>Dikarya</taxon>
        <taxon>Ascomycota</taxon>
        <taxon>Saccharomycotina</taxon>
        <taxon>Pichiomycetes</taxon>
        <taxon>Metschnikowiaceae</taxon>
        <taxon>Metschnikowia</taxon>
    </lineage>
</organism>